<gene>
    <name evidence="1" type="ORF">FB558_3075</name>
</gene>
<reference evidence="1 2" key="1">
    <citation type="submission" date="2019-06" db="EMBL/GenBank/DDBJ databases">
        <title>Sequencing the genomes of 1000 actinobacteria strains.</title>
        <authorList>
            <person name="Klenk H.-P."/>
        </authorList>
    </citation>
    <scope>NUCLEOTIDE SEQUENCE [LARGE SCALE GENOMIC DNA]</scope>
    <source>
        <strain evidence="1 2">DSM 45301</strain>
    </source>
</reference>
<dbReference type="Proteomes" id="UP000315677">
    <property type="component" value="Unassembled WGS sequence"/>
</dbReference>
<name>A0A543E3U9_9PSEU</name>
<dbReference type="AlphaFoldDB" id="A0A543E3U9"/>
<accession>A0A543E3U9</accession>
<dbReference type="EMBL" id="VFPA01000001">
    <property type="protein sequence ID" value="TQM16267.1"/>
    <property type="molecule type" value="Genomic_DNA"/>
</dbReference>
<evidence type="ECO:0000313" key="2">
    <source>
        <dbReference type="Proteomes" id="UP000315677"/>
    </source>
</evidence>
<comment type="caution">
    <text evidence="1">The sequence shown here is derived from an EMBL/GenBank/DDBJ whole genome shotgun (WGS) entry which is preliminary data.</text>
</comment>
<dbReference type="RefSeq" id="WP_142053185.1">
    <property type="nucleotide sequence ID" value="NZ_VFPA01000001.1"/>
</dbReference>
<keyword evidence="2" id="KW-1185">Reference proteome</keyword>
<sequence length="124" mass="13920">MSTYTAHVTRSGRYWHIHIPEIDRVTQARNVGEIDVMARDLIAVMLDIEPDSFTVDVQVTMPASVREHLDRAEQLRAEELRLRSEAAAEVRAAALELKESGIPLRDLGKLLGVSHQRAHQLVSS</sequence>
<proteinExistence type="predicted"/>
<organism evidence="1 2">
    <name type="scientific">Pseudonocardia kunmingensis</name>
    <dbReference type="NCBI Taxonomy" id="630975"/>
    <lineage>
        <taxon>Bacteria</taxon>
        <taxon>Bacillati</taxon>
        <taxon>Actinomycetota</taxon>
        <taxon>Actinomycetes</taxon>
        <taxon>Pseudonocardiales</taxon>
        <taxon>Pseudonocardiaceae</taxon>
        <taxon>Pseudonocardia</taxon>
    </lineage>
</organism>
<evidence type="ECO:0000313" key="1">
    <source>
        <dbReference type="EMBL" id="TQM16267.1"/>
    </source>
</evidence>
<protein>
    <submittedName>
        <fullName evidence="1">Uncharacterized protein</fullName>
    </submittedName>
</protein>
<dbReference type="OrthoDB" id="5772641at2"/>